<organism evidence="3 4">
    <name type="scientific">Coprothermobacter proteolyticus (strain ATCC 35245 / DSM 5265 / OCM 4 / BT)</name>
    <dbReference type="NCBI Taxonomy" id="309798"/>
    <lineage>
        <taxon>Bacteria</taxon>
        <taxon>Pseudomonadati</taxon>
        <taxon>Coprothermobacterota</taxon>
        <taxon>Coprothermobacteria</taxon>
        <taxon>Coprothermobacterales</taxon>
        <taxon>Coprothermobacteraceae</taxon>
        <taxon>Coprothermobacter</taxon>
    </lineage>
</organism>
<evidence type="ECO:0000256" key="2">
    <source>
        <dbReference type="ARBA" id="ARBA00023235"/>
    </source>
</evidence>
<dbReference type="Gene3D" id="3.40.50.1860">
    <property type="match status" value="2"/>
</dbReference>
<comment type="similarity">
    <text evidence="1">Belongs to the aspartate/glutamate racemases family.</text>
</comment>
<dbReference type="HOGENOM" id="CLU_055360_2_2_9"/>
<dbReference type="EMBL" id="CP001145">
    <property type="protein sequence ID" value="ACI18241.1"/>
    <property type="molecule type" value="Genomic_DNA"/>
</dbReference>
<sequence length="239" mass="26505">MAQDKVKIGIIGGMGPEATLDLFRKILRNTPANKDQDHLHLIIDNNTSIPDRTDYILGKGENPLPFILESARLLESAGVNAICMACNTAHIFESDIKAHIHVDFISIVDSVLNELKGTFSQAKSIGLAGTMGVFSSHLYDEPLMQRGYKLILPTNELQEELMKVIYSIKQGCIKEVIDKAEELLQWYKDQKADVLIMACTELPLVLDYLVPPIPVVDSTEALAKSVVRYALKGFVKLPN</sequence>
<name>B5Y9W4_COPPD</name>
<dbReference type="GO" id="GO:0047661">
    <property type="term" value="F:amino-acid racemase activity"/>
    <property type="evidence" value="ECO:0007669"/>
    <property type="project" value="InterPro"/>
</dbReference>
<dbReference type="InterPro" id="IPR004380">
    <property type="entry name" value="Asp_race"/>
</dbReference>
<dbReference type="InterPro" id="IPR015942">
    <property type="entry name" value="Asp/Glu/hydantoin_racemase"/>
</dbReference>
<dbReference type="InterPro" id="IPR001920">
    <property type="entry name" value="Asp/Glu_race"/>
</dbReference>
<reference evidence="4" key="1">
    <citation type="submission" date="2008-08" db="EMBL/GenBank/DDBJ databases">
        <title>The complete genome sequence of Coprothermobacter proteolyticus strain ATCC 5245 / DSM 5265 / BT.</title>
        <authorList>
            <person name="Dodson R.J."/>
            <person name="Durkin A.S."/>
            <person name="Wu M."/>
            <person name="Eisen J."/>
            <person name="Sutton G."/>
        </authorList>
    </citation>
    <scope>NUCLEOTIDE SEQUENCE [LARGE SCALE GENOMIC DNA]</scope>
    <source>
        <strain evidence="4">ATCC 35245 / DSM 5265 / OCM 4 / BT</strain>
    </source>
</reference>
<gene>
    <name evidence="3" type="ordered locus">COPRO5265_1255</name>
</gene>
<dbReference type="STRING" id="309798.COPRO5265_1255"/>
<evidence type="ECO:0000313" key="4">
    <source>
        <dbReference type="Proteomes" id="UP000001732"/>
    </source>
</evidence>
<evidence type="ECO:0000313" key="3">
    <source>
        <dbReference type="EMBL" id="ACI18241.1"/>
    </source>
</evidence>
<dbReference type="NCBIfam" id="TIGR00035">
    <property type="entry name" value="asp_race"/>
    <property type="match status" value="1"/>
</dbReference>
<dbReference type="eggNOG" id="COG1794">
    <property type="taxonomic scope" value="Bacteria"/>
</dbReference>
<keyword evidence="2" id="KW-0413">Isomerase</keyword>
<reference evidence="3 4" key="2">
    <citation type="journal article" date="2014" name="Genome Announc.">
        <title>Complete Genome Sequence of Coprothermobacter proteolyticus DSM 5265.</title>
        <authorList>
            <person name="Alexiev A."/>
            <person name="Coil D.A."/>
            <person name="Badger J.H."/>
            <person name="Enticknap J."/>
            <person name="Ward N."/>
            <person name="Robb F.T."/>
            <person name="Eisen J.A."/>
        </authorList>
    </citation>
    <scope>NUCLEOTIDE SEQUENCE [LARGE SCALE GENOMIC DNA]</scope>
    <source>
        <strain evidence="4">ATCC 35245 / DSM 5265 / OCM 4 / BT</strain>
    </source>
</reference>
<protein>
    <submittedName>
        <fullName evidence="3">Aspartate racemase</fullName>
    </submittedName>
</protein>
<evidence type="ECO:0000256" key="1">
    <source>
        <dbReference type="ARBA" id="ARBA00007847"/>
    </source>
</evidence>
<accession>B5Y9W4</accession>
<dbReference type="PANTHER" id="PTHR21198">
    <property type="entry name" value="GLUTAMATE RACEMASE"/>
    <property type="match status" value="1"/>
</dbReference>
<dbReference type="PROSITE" id="PS00924">
    <property type="entry name" value="ASP_GLU_RACEMASE_2"/>
    <property type="match status" value="1"/>
</dbReference>
<dbReference type="OrthoDB" id="9803739at2"/>
<dbReference type="SUPFAM" id="SSF53681">
    <property type="entry name" value="Aspartate/glutamate racemase"/>
    <property type="match status" value="2"/>
</dbReference>
<proteinExistence type="inferred from homology"/>
<keyword evidence="4" id="KW-1185">Reference proteome</keyword>
<dbReference type="PANTHER" id="PTHR21198:SF7">
    <property type="entry name" value="ASPARTATE-GLUTAMATE RACEMASE FAMILY"/>
    <property type="match status" value="1"/>
</dbReference>
<dbReference type="AlphaFoldDB" id="B5Y9W4"/>
<dbReference type="InterPro" id="IPR033134">
    <property type="entry name" value="Asp/Glu_racemase_AS_2"/>
</dbReference>
<dbReference type="Pfam" id="PF01177">
    <property type="entry name" value="Asp_Glu_race"/>
    <property type="match status" value="1"/>
</dbReference>
<dbReference type="Proteomes" id="UP000001732">
    <property type="component" value="Chromosome"/>
</dbReference>
<dbReference type="KEGG" id="cpo:COPRO5265_1255"/>
<dbReference type="RefSeq" id="WP_012544891.1">
    <property type="nucleotide sequence ID" value="NC_011295.1"/>
</dbReference>